<evidence type="ECO:0000313" key="1">
    <source>
        <dbReference type="EMBL" id="GHH85512.1"/>
    </source>
</evidence>
<protein>
    <submittedName>
        <fullName evidence="1">Uncharacterized protein</fullName>
    </submittedName>
</protein>
<dbReference type="Proteomes" id="UP000603227">
    <property type="component" value="Unassembled WGS sequence"/>
</dbReference>
<reference evidence="1" key="2">
    <citation type="submission" date="2020-09" db="EMBL/GenBank/DDBJ databases">
        <authorList>
            <person name="Sun Q."/>
            <person name="Zhou Y."/>
        </authorList>
    </citation>
    <scope>NUCLEOTIDE SEQUENCE</scope>
    <source>
        <strain evidence="1">CGMCC 4.7403</strain>
    </source>
</reference>
<evidence type="ECO:0000313" key="2">
    <source>
        <dbReference type="Proteomes" id="UP000603227"/>
    </source>
</evidence>
<accession>A0A919L697</accession>
<comment type="caution">
    <text evidence="1">The sequence shown here is derived from an EMBL/GenBank/DDBJ whole genome shotgun (WGS) entry which is preliminary data.</text>
</comment>
<gene>
    <name evidence="1" type="ORF">GCM10017771_18670</name>
</gene>
<dbReference type="AlphaFoldDB" id="A0A919L697"/>
<keyword evidence="2" id="KW-1185">Reference proteome</keyword>
<reference evidence="1" key="1">
    <citation type="journal article" date="2014" name="Int. J. Syst. Evol. Microbiol.">
        <title>Complete genome sequence of Corynebacterium casei LMG S-19264T (=DSM 44701T), isolated from a smear-ripened cheese.</title>
        <authorList>
            <consortium name="US DOE Joint Genome Institute (JGI-PGF)"/>
            <person name="Walter F."/>
            <person name="Albersmeier A."/>
            <person name="Kalinowski J."/>
            <person name="Ruckert C."/>
        </authorList>
    </citation>
    <scope>NUCLEOTIDE SEQUENCE</scope>
    <source>
        <strain evidence="1">CGMCC 4.7403</strain>
    </source>
</reference>
<name>A0A919L697_9ACTN</name>
<dbReference type="RefSeq" id="WP_189781946.1">
    <property type="nucleotide sequence ID" value="NZ_BNAT01000005.1"/>
</dbReference>
<sequence length="263" mass="27884">MTWSSETPSWQDVVQALRDASNAEESVRLGEGMGDEEMDGWGVPVPEPIREICRRAGVLQVGGHGEFGAAYRSGAVSGGAVWRCGKPGSFRVVHTNACAETYYVDIDRVTGAWGPVFKFWEDHGAELVAPSLQHWLVTVTELVKCAAEDAEHFDSFSTAFLNWFSGDFADAGDEFPEDSPAALARAAGPVTAMPITAEAARASGDAVLADVGSRLPEGALVADLRGAAGPTEIPFGRHPRWPGGTPVYARFHNGTILTAGGEP</sequence>
<organism evidence="1 2">
    <name type="scientific">Streptomyces capitiformicae</name>
    <dbReference type="NCBI Taxonomy" id="2014920"/>
    <lineage>
        <taxon>Bacteria</taxon>
        <taxon>Bacillati</taxon>
        <taxon>Actinomycetota</taxon>
        <taxon>Actinomycetes</taxon>
        <taxon>Kitasatosporales</taxon>
        <taxon>Streptomycetaceae</taxon>
        <taxon>Streptomyces</taxon>
    </lineage>
</organism>
<proteinExistence type="predicted"/>
<dbReference type="EMBL" id="BNAT01000005">
    <property type="protein sequence ID" value="GHH85512.1"/>
    <property type="molecule type" value="Genomic_DNA"/>
</dbReference>